<dbReference type="PANTHER" id="PTHR37422">
    <property type="entry name" value="TEICHURONIC ACID BIOSYNTHESIS PROTEIN TUAE"/>
    <property type="match status" value="1"/>
</dbReference>
<evidence type="ECO:0000259" key="8">
    <source>
        <dbReference type="Pfam" id="PF11846"/>
    </source>
</evidence>
<dbReference type="Pfam" id="PF04932">
    <property type="entry name" value="Wzy_C"/>
    <property type="match status" value="1"/>
</dbReference>
<keyword evidence="2 6" id="KW-0812">Transmembrane</keyword>
<sequence>MASSSAINQANNAQLLLPSPDVDRKREPNTMAIVHYSGTKLAPKPIVLPLTRLFMVSMAVLYLFAMHIFLPNSGGEGFSLPFNLTTWIAASWIIGIGLWQAWRMNTWRVSKLSVLLLVVCVLMSLPIFYPESDLSHALPRLVGLWAGWLFLSVLQQFKLNNNQKQSLLFLIILAANIEALFAYYQYFLLDADNLLGYNIDSNRPYGIFQQPNVISSFLATGLILATYCFARLPYKYNKHWFIHAVCLVTPTILLPLIIMIASRTAWLATFVSLVLMLPYLRRFVPWRRAMTWAMMCLIGIVLGAGLITDQQLDGESVAAQKLGLTSSRSFTYPQSLDMLIEKPFSGYGYGRFEESYILYTAHQHALNPDYPAGLPNLTHPQNELLYWGVEGGALPLLGILIAGCYVIYRLRRGKPGTRLATFSILVPILLHTQLEYPFYLSSIHWLSFLILLYWIDQRGGKIYDLPLWRGWKKGLQVSCWLIPTVTTLVLVTTLQSGLALTRYEAEGEDHPEQLSALLNAYLWQDRLDKARYTADLKDGLRDQDPIALERYIHWALGMIQNQPRTEYYRNLLTAYRQLDMPLKVQQVKKEADFLFPGHDFAPDNNAPKGTATTPLNRAL</sequence>
<dbReference type="InterPro" id="IPR031726">
    <property type="entry name" value="PglL_A"/>
</dbReference>
<feature type="transmembrane region" description="Helical" evidence="6">
    <location>
        <begin position="207"/>
        <end position="228"/>
    </location>
</feature>
<evidence type="ECO:0000256" key="4">
    <source>
        <dbReference type="ARBA" id="ARBA00023136"/>
    </source>
</evidence>
<dbReference type="Pfam" id="PF15864">
    <property type="entry name" value="PglL_A"/>
    <property type="match status" value="1"/>
</dbReference>
<dbReference type="InterPro" id="IPR051533">
    <property type="entry name" value="WaaL-like"/>
</dbReference>
<proteinExistence type="predicted"/>
<feature type="transmembrane region" description="Helical" evidence="6">
    <location>
        <begin position="384"/>
        <end position="408"/>
    </location>
</feature>
<feature type="transmembrane region" description="Helical" evidence="6">
    <location>
        <begin position="50"/>
        <end position="70"/>
    </location>
</feature>
<feature type="transmembrane region" description="Helical" evidence="6">
    <location>
        <begin position="264"/>
        <end position="280"/>
    </location>
</feature>
<evidence type="ECO:0000256" key="1">
    <source>
        <dbReference type="ARBA" id="ARBA00004141"/>
    </source>
</evidence>
<dbReference type="RefSeq" id="WP_306100996.1">
    <property type="nucleotide sequence ID" value="NZ_CP162601.1"/>
</dbReference>
<feature type="transmembrane region" description="Helical" evidence="6">
    <location>
        <begin position="289"/>
        <end position="307"/>
    </location>
</feature>
<evidence type="ECO:0000313" key="10">
    <source>
        <dbReference type="EMBL" id="XDK25554.1"/>
    </source>
</evidence>
<evidence type="ECO:0000259" key="9">
    <source>
        <dbReference type="Pfam" id="PF15864"/>
    </source>
</evidence>
<keyword evidence="4 6" id="KW-0472">Membrane</keyword>
<dbReference type="InterPro" id="IPR007016">
    <property type="entry name" value="O-antigen_ligase-rel_domated"/>
</dbReference>
<evidence type="ECO:0000256" key="6">
    <source>
        <dbReference type="SAM" id="Phobius"/>
    </source>
</evidence>
<feature type="region of interest" description="Disordered" evidence="5">
    <location>
        <begin position="599"/>
        <end position="619"/>
    </location>
</feature>
<dbReference type="Pfam" id="PF11846">
    <property type="entry name" value="Wzy_C_2"/>
    <property type="match status" value="1"/>
</dbReference>
<accession>A0AB39HH68</accession>
<name>A0AB39HH68_9VIBR</name>
<feature type="transmembrane region" description="Helical" evidence="6">
    <location>
        <begin position="240"/>
        <end position="258"/>
    </location>
</feature>
<feature type="compositionally biased region" description="Polar residues" evidence="5">
    <location>
        <begin position="610"/>
        <end position="619"/>
    </location>
</feature>
<dbReference type="EMBL" id="CP162601">
    <property type="protein sequence ID" value="XDK25554.1"/>
    <property type="molecule type" value="Genomic_DNA"/>
</dbReference>
<gene>
    <name evidence="10" type="ORF">AB0763_02600</name>
</gene>
<evidence type="ECO:0000256" key="5">
    <source>
        <dbReference type="SAM" id="MobiDB-lite"/>
    </source>
</evidence>
<feature type="transmembrane region" description="Helical" evidence="6">
    <location>
        <begin position="137"/>
        <end position="154"/>
    </location>
</feature>
<feature type="transmembrane region" description="Helical" evidence="6">
    <location>
        <begin position="438"/>
        <end position="455"/>
    </location>
</feature>
<comment type="subcellular location">
    <subcellularLocation>
        <location evidence="1">Membrane</location>
        <topology evidence="1">Multi-pass membrane protein</topology>
    </subcellularLocation>
</comment>
<feature type="transmembrane region" description="Helical" evidence="6">
    <location>
        <begin position="415"/>
        <end position="432"/>
    </location>
</feature>
<feature type="transmembrane region" description="Helical" evidence="6">
    <location>
        <begin position="166"/>
        <end position="187"/>
    </location>
</feature>
<organism evidence="10">
    <name type="scientific">Vibrio sp. HB236076</name>
    <dbReference type="NCBI Taxonomy" id="3232307"/>
    <lineage>
        <taxon>Bacteria</taxon>
        <taxon>Pseudomonadati</taxon>
        <taxon>Pseudomonadota</taxon>
        <taxon>Gammaproteobacteria</taxon>
        <taxon>Vibrionales</taxon>
        <taxon>Vibrionaceae</taxon>
        <taxon>Vibrio</taxon>
    </lineage>
</organism>
<feature type="domain" description="Virulence factor membrane-bound polymerase C-terminal" evidence="8">
    <location>
        <begin position="420"/>
        <end position="601"/>
    </location>
</feature>
<reference evidence="10" key="1">
    <citation type="submission" date="2024-07" db="EMBL/GenBank/DDBJ databases">
        <title>Genome Analysis of a Potential Novel Vibrio Species Secreting pH- and Thermo-stable Alginate Lyase and its Application in Producing Alginate Oligosaccharides.</title>
        <authorList>
            <person name="Huang H."/>
            <person name="Bao K."/>
        </authorList>
    </citation>
    <scope>NUCLEOTIDE SEQUENCE</scope>
    <source>
        <strain evidence="10">HB236076</strain>
    </source>
</reference>
<feature type="transmembrane region" description="Helical" evidence="6">
    <location>
        <begin position="114"/>
        <end position="131"/>
    </location>
</feature>
<dbReference type="PANTHER" id="PTHR37422:SF21">
    <property type="entry name" value="EXOQ-LIKE PROTEIN"/>
    <property type="match status" value="1"/>
</dbReference>
<feature type="transmembrane region" description="Helical" evidence="6">
    <location>
        <begin position="82"/>
        <end position="102"/>
    </location>
</feature>
<dbReference type="InterPro" id="IPR021797">
    <property type="entry name" value="Wzy_C_2"/>
</dbReference>
<keyword evidence="3 6" id="KW-1133">Transmembrane helix</keyword>
<feature type="domain" description="Protein glycosylation ligase" evidence="9">
    <location>
        <begin position="204"/>
        <end position="227"/>
    </location>
</feature>
<feature type="transmembrane region" description="Helical" evidence="6">
    <location>
        <begin position="475"/>
        <end position="494"/>
    </location>
</feature>
<feature type="domain" description="O-antigen ligase-related" evidence="7">
    <location>
        <begin position="256"/>
        <end position="397"/>
    </location>
</feature>
<dbReference type="AlphaFoldDB" id="A0AB39HH68"/>
<evidence type="ECO:0000256" key="3">
    <source>
        <dbReference type="ARBA" id="ARBA00022989"/>
    </source>
</evidence>
<evidence type="ECO:0000256" key="2">
    <source>
        <dbReference type="ARBA" id="ARBA00022692"/>
    </source>
</evidence>
<protein>
    <submittedName>
        <fullName evidence="10">Wzy polymerase domain-containing protein</fullName>
    </submittedName>
</protein>
<dbReference type="KEGG" id="vih:AB0763_02600"/>
<evidence type="ECO:0000259" key="7">
    <source>
        <dbReference type="Pfam" id="PF04932"/>
    </source>
</evidence>
<dbReference type="GO" id="GO:0016020">
    <property type="term" value="C:membrane"/>
    <property type="evidence" value="ECO:0007669"/>
    <property type="project" value="UniProtKB-SubCell"/>
</dbReference>